<dbReference type="OrthoDB" id="1659429at2759"/>
<dbReference type="SUPFAM" id="SSF74650">
    <property type="entry name" value="Galactose mutarotase-like"/>
    <property type="match status" value="1"/>
</dbReference>
<name>A0A8T0HIV2_CERPU</name>
<dbReference type="PANTHER" id="PTHR11122:SF39">
    <property type="entry name" value="GLUCOSE-6-PHOSPHATE 1-EPIMERASE"/>
    <property type="match status" value="1"/>
</dbReference>
<dbReference type="GO" id="GO:0005975">
    <property type="term" value="P:carbohydrate metabolic process"/>
    <property type="evidence" value="ECO:0007669"/>
    <property type="project" value="InterPro"/>
</dbReference>
<dbReference type="GO" id="GO:0047938">
    <property type="term" value="F:glucose-6-phosphate 1-epimerase activity"/>
    <property type="evidence" value="ECO:0007669"/>
    <property type="project" value="TreeGrafter"/>
</dbReference>
<dbReference type="GO" id="GO:0005737">
    <property type="term" value="C:cytoplasm"/>
    <property type="evidence" value="ECO:0007669"/>
    <property type="project" value="TreeGrafter"/>
</dbReference>
<sequence>MACSSSCPSPDAAALNCKFGCPGVRVESGKGGLPKVCLCVDGSVAEVYLHGACITSWKPVGAATDLLFVRPDNDFKPPKPISGGIPHCFPQFGPGKIQQVVLWPTKLNTHITVQNTDSKPFEFSTALHSYFRAAISGVQVKGLQGCRFLTKDKVPLKGCERRDSITFTGFYDCLYFNAPNSLQLDNGLGTTIGIHNHGWTDAVLWSPMDQIASWREFVCVENAVLDPVSLCPCGTWSAEQILCLTDYPSQHVSSLRTSKSCSSLSC</sequence>
<dbReference type="InterPro" id="IPR008183">
    <property type="entry name" value="Aldose_1/G6P_1-epimerase"/>
</dbReference>
<evidence type="ECO:0000313" key="2">
    <source>
        <dbReference type="Proteomes" id="UP000822688"/>
    </source>
</evidence>
<dbReference type="GO" id="GO:0030246">
    <property type="term" value="F:carbohydrate binding"/>
    <property type="evidence" value="ECO:0007669"/>
    <property type="project" value="InterPro"/>
</dbReference>
<reference evidence="1 2" key="1">
    <citation type="submission" date="2020-06" db="EMBL/GenBank/DDBJ databases">
        <title>WGS assembly of Ceratodon purpureus strain R40.</title>
        <authorList>
            <person name="Carey S.B."/>
            <person name="Jenkins J."/>
            <person name="Shu S."/>
            <person name="Lovell J.T."/>
            <person name="Sreedasyam A."/>
            <person name="Maumus F."/>
            <person name="Tiley G.P."/>
            <person name="Fernandez-Pozo N."/>
            <person name="Barry K."/>
            <person name="Chen C."/>
            <person name="Wang M."/>
            <person name="Lipzen A."/>
            <person name="Daum C."/>
            <person name="Saski C.A."/>
            <person name="Payton A.C."/>
            <person name="Mcbreen J.C."/>
            <person name="Conrad R.E."/>
            <person name="Kollar L.M."/>
            <person name="Olsson S."/>
            <person name="Huttunen S."/>
            <person name="Landis J.B."/>
            <person name="Wickett N.J."/>
            <person name="Johnson M.G."/>
            <person name="Rensing S.A."/>
            <person name="Grimwood J."/>
            <person name="Schmutz J."/>
            <person name="Mcdaniel S.F."/>
        </authorList>
    </citation>
    <scope>NUCLEOTIDE SEQUENCE [LARGE SCALE GENOMIC DNA]</scope>
    <source>
        <strain evidence="1 2">R40</strain>
    </source>
</reference>
<dbReference type="InterPro" id="IPR011013">
    <property type="entry name" value="Gal_mutarotase_sf_dom"/>
</dbReference>
<dbReference type="InterPro" id="IPR014718">
    <property type="entry name" value="GH-type_carb-bd"/>
</dbReference>
<dbReference type="Gene3D" id="2.70.98.10">
    <property type="match status" value="2"/>
</dbReference>
<dbReference type="Pfam" id="PF01263">
    <property type="entry name" value="Aldose_epim"/>
    <property type="match status" value="2"/>
</dbReference>
<proteinExistence type="predicted"/>
<dbReference type="EMBL" id="CM026427">
    <property type="protein sequence ID" value="KAG0570012.1"/>
    <property type="molecule type" value="Genomic_DNA"/>
</dbReference>
<organism evidence="1 2">
    <name type="scientific">Ceratodon purpureus</name>
    <name type="common">Fire moss</name>
    <name type="synonym">Dicranum purpureum</name>
    <dbReference type="NCBI Taxonomy" id="3225"/>
    <lineage>
        <taxon>Eukaryota</taxon>
        <taxon>Viridiplantae</taxon>
        <taxon>Streptophyta</taxon>
        <taxon>Embryophyta</taxon>
        <taxon>Bryophyta</taxon>
        <taxon>Bryophytina</taxon>
        <taxon>Bryopsida</taxon>
        <taxon>Dicranidae</taxon>
        <taxon>Pseudoditrichales</taxon>
        <taxon>Ditrichaceae</taxon>
        <taxon>Ceratodon</taxon>
    </lineage>
</organism>
<evidence type="ECO:0000313" key="1">
    <source>
        <dbReference type="EMBL" id="KAG0570012.1"/>
    </source>
</evidence>
<comment type="caution">
    <text evidence="1">The sequence shown here is derived from an EMBL/GenBank/DDBJ whole genome shotgun (WGS) entry which is preliminary data.</text>
</comment>
<dbReference type="Proteomes" id="UP000822688">
    <property type="component" value="Chromosome 6"/>
</dbReference>
<dbReference type="PANTHER" id="PTHR11122">
    <property type="entry name" value="APOSPORY-ASSOCIATED PROTEIN C-RELATED"/>
    <property type="match status" value="1"/>
</dbReference>
<evidence type="ECO:0008006" key="3">
    <source>
        <dbReference type="Google" id="ProtNLM"/>
    </source>
</evidence>
<protein>
    <recommendedName>
        <fullName evidence="3">Glucose-6-phosphate 1-epimerase</fullName>
    </recommendedName>
</protein>
<gene>
    <name evidence="1" type="ORF">KC19_6G132400</name>
</gene>
<dbReference type="AlphaFoldDB" id="A0A8T0HIV2"/>
<keyword evidence="2" id="KW-1185">Reference proteome</keyword>
<accession>A0A8T0HIV2</accession>